<proteinExistence type="predicted"/>
<evidence type="ECO:0000313" key="3">
    <source>
        <dbReference type="Proteomes" id="UP001164776"/>
    </source>
</evidence>
<dbReference type="AlphaFoldDB" id="A0A9W7X7Q0"/>
<reference evidence="2 3" key="1">
    <citation type="submission" date="2022-10" db="EMBL/GenBank/DDBJ databases">
        <title>WGS assembly of Paspalum vaginatum 540-79.</title>
        <authorList>
            <person name="Sun G."/>
            <person name="Wase N."/>
            <person name="Shu S."/>
            <person name="Jenkins J."/>
            <person name="Zhou B."/>
            <person name="Torres-Rodriguez J."/>
            <person name="Chen C."/>
            <person name="Sandor L."/>
            <person name="Plott C."/>
            <person name="Yoshinga Y."/>
            <person name="Daum C."/>
            <person name="Qi P."/>
            <person name="Barry K."/>
            <person name="Lipzen A."/>
            <person name="Berry L."/>
            <person name="Pedersen C."/>
            <person name="Gottilla T."/>
            <person name="Foltz A."/>
            <person name="Yu H."/>
            <person name="O'Malley R."/>
            <person name="Zhang C."/>
            <person name="Devos K."/>
            <person name="Sigmon B."/>
            <person name="Yu B."/>
            <person name="Obata T."/>
            <person name="Schmutz J."/>
            <person name="Schnable J."/>
        </authorList>
    </citation>
    <scope>NUCLEOTIDE SEQUENCE [LARGE SCALE GENOMIC DNA]</scope>
    <source>
        <strain evidence="3">cv. 540-79</strain>
    </source>
</reference>
<gene>
    <name evidence="2" type="ORF">BS78_K216400</name>
</gene>
<dbReference type="Proteomes" id="UP001164776">
    <property type="component" value="Unassembled WGS sequence"/>
</dbReference>
<accession>A0A9W7X7Q0</accession>
<comment type="caution">
    <text evidence="2">The sequence shown here is derived from an EMBL/GenBank/DDBJ whole genome shotgun (WGS) entry which is preliminary data.</text>
</comment>
<name>A0A9W7X7Q0_9POAL</name>
<evidence type="ECO:0000256" key="1">
    <source>
        <dbReference type="SAM" id="MobiDB-lite"/>
    </source>
</evidence>
<feature type="region of interest" description="Disordered" evidence="1">
    <location>
        <begin position="152"/>
        <end position="215"/>
    </location>
</feature>
<organism evidence="2 3">
    <name type="scientific">Paspalum vaginatum</name>
    <name type="common">seashore paspalum</name>
    <dbReference type="NCBI Taxonomy" id="158149"/>
    <lineage>
        <taxon>Eukaryota</taxon>
        <taxon>Viridiplantae</taxon>
        <taxon>Streptophyta</taxon>
        <taxon>Embryophyta</taxon>
        <taxon>Tracheophyta</taxon>
        <taxon>Spermatophyta</taxon>
        <taxon>Magnoliopsida</taxon>
        <taxon>Liliopsida</taxon>
        <taxon>Poales</taxon>
        <taxon>Poaceae</taxon>
        <taxon>PACMAD clade</taxon>
        <taxon>Panicoideae</taxon>
        <taxon>Andropogonodae</taxon>
        <taxon>Paspaleae</taxon>
        <taxon>Paspalinae</taxon>
        <taxon>Paspalum</taxon>
    </lineage>
</organism>
<protein>
    <submittedName>
        <fullName evidence="2">Uncharacterized protein</fullName>
    </submittedName>
</protein>
<dbReference type="EMBL" id="MU630844">
    <property type="protein sequence ID" value="KAJ1253652.1"/>
    <property type="molecule type" value="Genomic_DNA"/>
</dbReference>
<sequence>MMRFLARWINMVVVPRDDTRCMTVEDLKILYCMWHRPKYAPMHGILYHWLKLAHDENAITIKSFMTRIASELGVLANVRIEFLPQDTLNLVIESNFIQAHFLCKTSIGNLVMTYKGYKYELLQPVPQFKLYSVNTLSMPIEAPRHSVAGVMTRAHRRAAKERMHKAQEDAQATGTRPTSSAQQAGQSGQTQGDNQSWHHQDGSWHSSWEHSSTAT</sequence>
<keyword evidence="3" id="KW-1185">Reference proteome</keyword>
<evidence type="ECO:0000313" key="2">
    <source>
        <dbReference type="EMBL" id="KAJ1253652.1"/>
    </source>
</evidence>
<feature type="compositionally biased region" description="Low complexity" evidence="1">
    <location>
        <begin position="178"/>
        <end position="192"/>
    </location>
</feature>
<feature type="compositionally biased region" description="Polar residues" evidence="1">
    <location>
        <begin position="203"/>
        <end position="215"/>
    </location>
</feature>
<dbReference type="OrthoDB" id="712959at2759"/>